<protein>
    <recommendedName>
        <fullName evidence="7">RING-type domain-containing protein</fullName>
    </recommendedName>
</protein>
<sequence length="684" mass="73220">MKKKKKSRLFVQFDLLSAKTKLFVFARFAFGRKFHSILYLFAPCSYLRDFSLLNLGNSKHSPSPSLKSAVFFLGQMLHHIVKQPRASVRQDCGTKMRNRQDRNRRMWTVPMMTLAILLVATANDFPTTAALPTDTKASGALERQADGLGDMSTSAETAPLKLGRRLDADSETTASDSNAAPLQSPAQQLCTMRVYAMGRDGENQELYGKYAPSLFGPAILGSNLPGVLVNLGQFDPCKPLPTQSRSTQWIALLGISSACPIATQVARAADAGASAALYAVTSIPPQGAVEPEGGTDVGVRGYVVSGAISSGTRLALVDLLGSSSSIWVVLYPPDSDGPDSADSGLSTATVWGIIVGCILAFAIAAAIISYWSTRNMPANAHGQHPETKTLTQEQVNSLPTRTFQAPKKATASRALDASGPVSRGQQGTERGAVDADSQETAPPTADQVSLASTVCEETCVICLDDFKEGDTLRCLPCSHDFHQNCVDQWLLTKNRACPLCRSQPFAETLSDNSSQSDDLELVLSPSAEQSPERQTRIEASLDAAVSEAIVLFQEATQLHERPMRHTGGQHADVTAVASLNDGTQHSGSSLSTRRPQMSLLHVWNARRASSTVLRASQLLPPISPLTPTKILQSIRFDSPAVSAKRRFSTNSCAILGVAPPSSTLGKESAPNVRRCVTPVATQEG</sequence>
<evidence type="ECO:0000256" key="5">
    <source>
        <dbReference type="SAM" id="MobiDB-lite"/>
    </source>
</evidence>
<dbReference type="eggNOG" id="KOG4628">
    <property type="taxonomic scope" value="Eukaryota"/>
</dbReference>
<dbReference type="InterPro" id="IPR001841">
    <property type="entry name" value="Znf_RING"/>
</dbReference>
<dbReference type="Proteomes" id="UP000008743">
    <property type="component" value="Unassembled WGS sequence"/>
</dbReference>
<evidence type="ECO:0000256" key="6">
    <source>
        <dbReference type="SAM" id="Phobius"/>
    </source>
</evidence>
<feature type="transmembrane region" description="Helical" evidence="6">
    <location>
        <begin position="350"/>
        <end position="371"/>
    </location>
</feature>
<feature type="region of interest" description="Disordered" evidence="5">
    <location>
        <begin position="399"/>
        <end position="446"/>
    </location>
</feature>
<dbReference type="GO" id="GO:0061630">
    <property type="term" value="F:ubiquitin protein ligase activity"/>
    <property type="evidence" value="ECO:0007669"/>
    <property type="project" value="TreeGrafter"/>
</dbReference>
<dbReference type="FunFam" id="3.30.40.10:FF:000388">
    <property type="entry name" value="Putative RING zinc finger domain superfamily protein"/>
    <property type="match status" value="1"/>
</dbReference>
<dbReference type="InParanoid" id="A0A0D2VNJ5"/>
<keyword evidence="9" id="KW-1185">Reference proteome</keyword>
<name>A0A0D2VNJ5_CAPO3</name>
<keyword evidence="2 4" id="KW-0863">Zinc-finger</keyword>
<dbReference type="InterPro" id="IPR051834">
    <property type="entry name" value="RING_finger_E3_ligase"/>
</dbReference>
<feature type="domain" description="RING-type" evidence="7">
    <location>
        <begin position="459"/>
        <end position="501"/>
    </location>
</feature>
<evidence type="ECO:0000256" key="3">
    <source>
        <dbReference type="ARBA" id="ARBA00022833"/>
    </source>
</evidence>
<organism evidence="8 9">
    <name type="scientific">Capsaspora owczarzaki (strain ATCC 30864)</name>
    <dbReference type="NCBI Taxonomy" id="595528"/>
    <lineage>
        <taxon>Eukaryota</taxon>
        <taxon>Filasterea</taxon>
        <taxon>Capsaspora</taxon>
    </lineage>
</organism>
<dbReference type="OrthoDB" id="8062037at2759"/>
<evidence type="ECO:0000256" key="2">
    <source>
        <dbReference type="ARBA" id="ARBA00022771"/>
    </source>
</evidence>
<dbReference type="SUPFAM" id="SSF57850">
    <property type="entry name" value="RING/U-box"/>
    <property type="match status" value="1"/>
</dbReference>
<dbReference type="SMART" id="SM00744">
    <property type="entry name" value="RINGv"/>
    <property type="match status" value="1"/>
</dbReference>
<keyword evidence="6" id="KW-0472">Membrane</keyword>
<proteinExistence type="predicted"/>
<dbReference type="GO" id="GO:0006511">
    <property type="term" value="P:ubiquitin-dependent protein catabolic process"/>
    <property type="evidence" value="ECO:0007669"/>
    <property type="project" value="TreeGrafter"/>
</dbReference>
<keyword evidence="6" id="KW-0812">Transmembrane</keyword>
<accession>A0A0D2VNJ5</accession>
<evidence type="ECO:0000256" key="4">
    <source>
        <dbReference type="PROSITE-ProRule" id="PRU00175"/>
    </source>
</evidence>
<dbReference type="STRING" id="595528.A0A0D2VNJ5"/>
<dbReference type="InterPro" id="IPR013083">
    <property type="entry name" value="Znf_RING/FYVE/PHD"/>
</dbReference>
<dbReference type="InterPro" id="IPR011016">
    <property type="entry name" value="Znf_RING-CH"/>
</dbReference>
<feature type="region of interest" description="Disordered" evidence="5">
    <location>
        <begin position="508"/>
        <end position="535"/>
    </location>
</feature>
<dbReference type="Pfam" id="PF13639">
    <property type="entry name" value="zf-RING_2"/>
    <property type="match status" value="1"/>
</dbReference>
<evidence type="ECO:0000313" key="8">
    <source>
        <dbReference type="EMBL" id="KJE91897.1"/>
    </source>
</evidence>
<dbReference type="CDD" id="cd23118">
    <property type="entry name" value="RING-H2_SIS3"/>
    <property type="match status" value="1"/>
</dbReference>
<dbReference type="PANTHER" id="PTHR45931:SF3">
    <property type="entry name" value="RING ZINC FINGER-CONTAINING PROTEIN"/>
    <property type="match status" value="1"/>
</dbReference>
<gene>
    <name evidence="8" type="ORF">CAOG_002960</name>
</gene>
<dbReference type="GO" id="GO:0005634">
    <property type="term" value="C:nucleus"/>
    <property type="evidence" value="ECO:0007669"/>
    <property type="project" value="TreeGrafter"/>
</dbReference>
<keyword evidence="6" id="KW-1133">Transmembrane helix</keyword>
<keyword evidence="3" id="KW-0862">Zinc</keyword>
<dbReference type="SMART" id="SM00184">
    <property type="entry name" value="RING"/>
    <property type="match status" value="1"/>
</dbReference>
<dbReference type="Gene3D" id="3.30.40.10">
    <property type="entry name" value="Zinc/RING finger domain, C3HC4 (zinc finger)"/>
    <property type="match status" value="1"/>
</dbReference>
<keyword evidence="1" id="KW-0479">Metal-binding</keyword>
<reference evidence="9" key="1">
    <citation type="submission" date="2011-02" db="EMBL/GenBank/DDBJ databases">
        <title>The Genome Sequence of Capsaspora owczarzaki ATCC 30864.</title>
        <authorList>
            <person name="Russ C."/>
            <person name="Cuomo C."/>
            <person name="Burger G."/>
            <person name="Gray M.W."/>
            <person name="Holland P.W.H."/>
            <person name="King N."/>
            <person name="Lang F.B.F."/>
            <person name="Roger A.J."/>
            <person name="Ruiz-Trillo I."/>
            <person name="Young S.K."/>
            <person name="Zeng Q."/>
            <person name="Gargeya S."/>
            <person name="Alvarado L."/>
            <person name="Berlin A."/>
            <person name="Chapman S.B."/>
            <person name="Chen Z."/>
            <person name="Freedman E."/>
            <person name="Gellesch M."/>
            <person name="Goldberg J."/>
            <person name="Griggs A."/>
            <person name="Gujja S."/>
            <person name="Heilman E."/>
            <person name="Heiman D."/>
            <person name="Howarth C."/>
            <person name="Mehta T."/>
            <person name="Neiman D."/>
            <person name="Pearson M."/>
            <person name="Roberts A."/>
            <person name="Saif S."/>
            <person name="Shea T."/>
            <person name="Shenoy N."/>
            <person name="Sisk P."/>
            <person name="Stolte C."/>
            <person name="Sykes S."/>
            <person name="White J."/>
            <person name="Yandava C."/>
            <person name="Haas B."/>
            <person name="Nusbaum C."/>
            <person name="Birren B."/>
        </authorList>
    </citation>
    <scope>NUCLEOTIDE SEQUENCE</scope>
    <source>
        <strain evidence="9">ATCC 30864</strain>
    </source>
</reference>
<dbReference type="PANTHER" id="PTHR45931">
    <property type="entry name" value="SI:CH211-59O9.10"/>
    <property type="match status" value="1"/>
</dbReference>
<evidence type="ECO:0000259" key="7">
    <source>
        <dbReference type="PROSITE" id="PS50089"/>
    </source>
</evidence>
<evidence type="ECO:0000313" key="9">
    <source>
        <dbReference type="Proteomes" id="UP000008743"/>
    </source>
</evidence>
<dbReference type="AlphaFoldDB" id="A0A0D2VNJ5"/>
<evidence type="ECO:0000256" key="1">
    <source>
        <dbReference type="ARBA" id="ARBA00022723"/>
    </source>
</evidence>
<feature type="transmembrane region" description="Helical" evidence="6">
    <location>
        <begin position="105"/>
        <end position="122"/>
    </location>
</feature>
<dbReference type="EMBL" id="KE346363">
    <property type="protein sequence ID" value="KJE91897.1"/>
    <property type="molecule type" value="Genomic_DNA"/>
</dbReference>
<dbReference type="PROSITE" id="PS50089">
    <property type="entry name" value="ZF_RING_2"/>
    <property type="match status" value="1"/>
</dbReference>
<dbReference type="GO" id="GO:0008270">
    <property type="term" value="F:zinc ion binding"/>
    <property type="evidence" value="ECO:0007669"/>
    <property type="project" value="UniProtKB-KW"/>
</dbReference>